<accession>A0A1J5TLI4</accession>
<sequence length="98" mass="11577">MVVYEVNLHVEAIAADEYSEWLGPHIEQILEIEGFQKADWFVCDSDDDKVHWSIRYYLDSRESLENYQKNHAPALIQEGIDKFGKYLKSDRRVMQIKA</sequence>
<dbReference type="STRING" id="1888995.BD935_02620"/>
<evidence type="ECO:0000313" key="1">
    <source>
        <dbReference type="EMBL" id="OIR17064.1"/>
    </source>
</evidence>
<dbReference type="EMBL" id="MIZA01000023">
    <property type="protein sequence ID" value="OIR17064.1"/>
    <property type="molecule type" value="Genomic_DNA"/>
</dbReference>
<evidence type="ECO:0008006" key="3">
    <source>
        <dbReference type="Google" id="ProtNLM"/>
    </source>
</evidence>
<organism evidence="1 2">
    <name type="scientific">Marine Group III euryarchaeote CG-Epi1</name>
    <dbReference type="NCBI Taxonomy" id="1888995"/>
    <lineage>
        <taxon>Archaea</taxon>
        <taxon>Methanobacteriati</taxon>
        <taxon>Thermoplasmatota</taxon>
        <taxon>Thermoplasmata</taxon>
        <taxon>Candidatus Thermoprofundales</taxon>
    </lineage>
</organism>
<proteinExistence type="predicted"/>
<gene>
    <name evidence="1" type="ORF">BD935_02620</name>
</gene>
<reference evidence="1 2" key="1">
    <citation type="submission" date="2016-08" db="EMBL/GenBank/DDBJ databases">
        <title>New Insights into Marine Group III Euryarchaeota, from dark to light.</title>
        <authorList>
            <person name="Haro-Moreno J.M."/>
            <person name="Rodriguez-Valera F."/>
            <person name="Lopez-Garcia P."/>
            <person name="Moreira D."/>
            <person name="Martin-Cuadrado A.B."/>
        </authorList>
    </citation>
    <scope>NUCLEOTIDE SEQUENCE [LARGE SCALE GENOMIC DNA]</scope>
    <source>
        <strain evidence="1">CG-Epi1</strain>
    </source>
</reference>
<evidence type="ECO:0000313" key="2">
    <source>
        <dbReference type="Proteomes" id="UP000183080"/>
    </source>
</evidence>
<name>A0A1J5TLI4_9ARCH</name>
<dbReference type="SUPFAM" id="SSF54909">
    <property type="entry name" value="Dimeric alpha+beta barrel"/>
    <property type="match status" value="1"/>
</dbReference>
<dbReference type="Proteomes" id="UP000183080">
    <property type="component" value="Unassembled WGS sequence"/>
</dbReference>
<dbReference type="AlphaFoldDB" id="A0A1J5TLI4"/>
<dbReference type="InterPro" id="IPR025563">
    <property type="entry name" value="DUF4286"/>
</dbReference>
<comment type="caution">
    <text evidence="1">The sequence shown here is derived from an EMBL/GenBank/DDBJ whole genome shotgun (WGS) entry which is preliminary data.</text>
</comment>
<dbReference type="InterPro" id="IPR011008">
    <property type="entry name" value="Dimeric_a/b-barrel"/>
</dbReference>
<protein>
    <recommendedName>
        <fullName evidence="3">DUF4286 domain-containing protein</fullName>
    </recommendedName>
</protein>
<dbReference type="Pfam" id="PF14114">
    <property type="entry name" value="DUF4286"/>
    <property type="match status" value="1"/>
</dbReference>